<dbReference type="GO" id="GO:0006801">
    <property type="term" value="P:superoxide metabolic process"/>
    <property type="evidence" value="ECO:0007669"/>
    <property type="project" value="InterPro"/>
</dbReference>
<name>T0QVR5_SAPDV</name>
<dbReference type="eggNOG" id="ENOG502SH2C">
    <property type="taxonomic scope" value="Eukaryota"/>
</dbReference>
<dbReference type="STRING" id="1156394.T0QVR5"/>
<dbReference type="OrthoDB" id="159229at2759"/>
<sequence length="245" mass="24936">MATNSSTNSSLTTTYSFAAANSGGVTGTIVVARLAQGATITADIDVSGANWTALSAADKNCTGPVETFTWHIHTKWTNKASSAFLSGCSLANAGNHYDPAPACGPNSEYITADTCKAIVAEPGFKYECTPTTYAAKPKACEEGDLSGKLGKMSVKNGKIQQTWTDMYYPNASAATPQWNMMLHAVCGSATPRFICATAAGAGNGSAIVAPTTAPGAGKTPTATSSASTKATTVLLAALALATVLF</sequence>
<gene>
    <name evidence="1" type="ORF">SDRG_03735</name>
</gene>
<dbReference type="AlphaFoldDB" id="T0QVR5"/>
<evidence type="ECO:0000313" key="2">
    <source>
        <dbReference type="Proteomes" id="UP000030762"/>
    </source>
</evidence>
<dbReference type="SUPFAM" id="SSF49329">
    <property type="entry name" value="Cu,Zn superoxide dismutase-like"/>
    <property type="match status" value="1"/>
</dbReference>
<dbReference type="VEuPathDB" id="FungiDB:SDRG_03735"/>
<dbReference type="RefSeq" id="XP_008607600.1">
    <property type="nucleotide sequence ID" value="XM_008609378.1"/>
</dbReference>
<organism evidence="1 2">
    <name type="scientific">Saprolegnia diclina (strain VS20)</name>
    <dbReference type="NCBI Taxonomy" id="1156394"/>
    <lineage>
        <taxon>Eukaryota</taxon>
        <taxon>Sar</taxon>
        <taxon>Stramenopiles</taxon>
        <taxon>Oomycota</taxon>
        <taxon>Saprolegniomycetes</taxon>
        <taxon>Saprolegniales</taxon>
        <taxon>Saprolegniaceae</taxon>
        <taxon>Saprolegnia</taxon>
    </lineage>
</organism>
<accession>T0QVR5</accession>
<dbReference type="InterPro" id="IPR036423">
    <property type="entry name" value="SOD-like_Cu/Zn_dom_sf"/>
</dbReference>
<dbReference type="Proteomes" id="UP000030762">
    <property type="component" value="Unassembled WGS sequence"/>
</dbReference>
<dbReference type="InParanoid" id="T0QVR5"/>
<dbReference type="OMA" id="HAVCGKE"/>
<evidence type="ECO:0000313" key="1">
    <source>
        <dbReference type="EMBL" id="EQC38776.1"/>
    </source>
</evidence>
<dbReference type="Gene3D" id="2.60.40.200">
    <property type="entry name" value="Superoxide dismutase, copper/zinc binding domain"/>
    <property type="match status" value="1"/>
</dbReference>
<dbReference type="GeneID" id="19944462"/>
<reference evidence="1 2" key="1">
    <citation type="submission" date="2012-04" db="EMBL/GenBank/DDBJ databases">
        <title>The Genome Sequence of Saprolegnia declina VS20.</title>
        <authorList>
            <consortium name="The Broad Institute Genome Sequencing Platform"/>
            <person name="Russ C."/>
            <person name="Nusbaum C."/>
            <person name="Tyler B."/>
            <person name="van West P."/>
            <person name="Dieguez-Uribeondo J."/>
            <person name="de Bruijn I."/>
            <person name="Tripathy S."/>
            <person name="Jiang R."/>
            <person name="Young S.K."/>
            <person name="Zeng Q."/>
            <person name="Gargeya S."/>
            <person name="Fitzgerald M."/>
            <person name="Haas B."/>
            <person name="Abouelleil A."/>
            <person name="Alvarado L."/>
            <person name="Arachchi H.M."/>
            <person name="Berlin A."/>
            <person name="Chapman S.B."/>
            <person name="Goldberg J."/>
            <person name="Griggs A."/>
            <person name="Gujja S."/>
            <person name="Hansen M."/>
            <person name="Howarth C."/>
            <person name="Imamovic A."/>
            <person name="Larimer J."/>
            <person name="McCowen C."/>
            <person name="Montmayeur A."/>
            <person name="Murphy C."/>
            <person name="Neiman D."/>
            <person name="Pearson M."/>
            <person name="Priest M."/>
            <person name="Roberts A."/>
            <person name="Saif S."/>
            <person name="Shea T."/>
            <person name="Sisk P."/>
            <person name="Sykes S."/>
            <person name="Wortman J."/>
            <person name="Nusbaum C."/>
            <person name="Birren B."/>
        </authorList>
    </citation>
    <scope>NUCLEOTIDE SEQUENCE [LARGE SCALE GENOMIC DNA]</scope>
    <source>
        <strain evidence="1 2">VS20</strain>
    </source>
</reference>
<protein>
    <submittedName>
        <fullName evidence="1">Uncharacterized protein</fullName>
    </submittedName>
</protein>
<dbReference type="EMBL" id="JH767140">
    <property type="protein sequence ID" value="EQC38776.1"/>
    <property type="molecule type" value="Genomic_DNA"/>
</dbReference>
<dbReference type="GO" id="GO:0046872">
    <property type="term" value="F:metal ion binding"/>
    <property type="evidence" value="ECO:0007669"/>
    <property type="project" value="InterPro"/>
</dbReference>
<proteinExistence type="predicted"/>
<keyword evidence="2" id="KW-1185">Reference proteome</keyword>